<feature type="transmembrane region" description="Helical" evidence="1">
    <location>
        <begin position="94"/>
        <end position="115"/>
    </location>
</feature>
<dbReference type="Proteomes" id="UP000078162">
    <property type="component" value="Chromosome"/>
</dbReference>
<dbReference type="AlphaFoldDB" id="A0A1A9HVQ5"/>
<feature type="transmembrane region" description="Helical" evidence="1">
    <location>
        <begin position="135"/>
        <end position="154"/>
    </location>
</feature>
<keyword evidence="1" id="KW-0812">Transmembrane</keyword>
<name>A0A1A9HVQ5_9CHLA</name>
<evidence type="ECO:0000313" key="3">
    <source>
        <dbReference type="Proteomes" id="UP000078162"/>
    </source>
</evidence>
<gene>
    <name evidence="2" type="ORF">Cs308_0909</name>
</gene>
<dbReference type="RefSeq" id="WP_066483036.1">
    <property type="nucleotide sequence ID" value="NZ_CP014639.1"/>
</dbReference>
<organism evidence="2 3">
    <name type="scientific">Candidatus Chlamydia sanziniae</name>
    <dbReference type="NCBI Taxonomy" id="1806891"/>
    <lineage>
        <taxon>Bacteria</taxon>
        <taxon>Pseudomonadati</taxon>
        <taxon>Chlamydiota</taxon>
        <taxon>Chlamydiia</taxon>
        <taxon>Chlamydiales</taxon>
        <taxon>Chlamydiaceae</taxon>
        <taxon>Chlamydia/Chlamydophila group</taxon>
        <taxon>Chlamydia</taxon>
    </lineage>
</organism>
<proteinExistence type="predicted"/>
<reference evidence="2 3" key="1">
    <citation type="submission" date="2016-03" db="EMBL/GenBank/DDBJ databases">
        <title>Culture-independent genomics supports pathogen discovery for uncultivable bacteria within the genus Chlamydia.</title>
        <authorList>
            <person name="Taylor-Brown A."/>
            <person name="Bachmann N.L."/>
            <person name="Borel N."/>
            <person name="Polkinghorne A."/>
        </authorList>
    </citation>
    <scope>NUCLEOTIDE SEQUENCE [LARGE SCALE GENOMIC DNA]</scope>
    <source>
        <strain evidence="2 3">2742-308</strain>
    </source>
</reference>
<evidence type="ECO:0000256" key="1">
    <source>
        <dbReference type="SAM" id="Phobius"/>
    </source>
</evidence>
<dbReference type="PATRIC" id="fig|1806891.3.peg.901"/>
<sequence>MFRSIICFIFFLCFFSYLLLPQYFPNFHPLYFAPYLGLAFYQLPKQRVLTHALLIGFFCDLSSSYLFGIHTTLYVTTSALTYRTQRILLKDNIFSLPIINVIFSLLFVLLSYPVLTFFNPQLQWSLSLFALNVKYITISTLAYSTAIYLLPCIITRGMSKLIAFLRILICY</sequence>
<evidence type="ECO:0000313" key="2">
    <source>
        <dbReference type="EMBL" id="ANH79079.1"/>
    </source>
</evidence>
<dbReference type="OrthoDB" id="18554at2"/>
<dbReference type="EMBL" id="CP014639">
    <property type="protein sequence ID" value="ANH79079.1"/>
    <property type="molecule type" value="Genomic_DNA"/>
</dbReference>
<protein>
    <recommendedName>
        <fullName evidence="4">Rod shape-determining protein MreD</fullName>
    </recommendedName>
</protein>
<accession>A0A1A9HVQ5</accession>
<keyword evidence="1" id="KW-1133">Transmembrane helix</keyword>
<dbReference type="KEGG" id="csaz:Cs308_0909"/>
<dbReference type="STRING" id="1806891.Cs308_0909"/>
<evidence type="ECO:0008006" key="4">
    <source>
        <dbReference type="Google" id="ProtNLM"/>
    </source>
</evidence>
<keyword evidence="1" id="KW-0472">Membrane</keyword>
<keyword evidence="3" id="KW-1185">Reference proteome</keyword>